<dbReference type="InterPro" id="IPR023370">
    <property type="entry name" value="TrmO-like_N"/>
</dbReference>
<evidence type="ECO:0000313" key="5">
    <source>
        <dbReference type="Proteomes" id="UP001320544"/>
    </source>
</evidence>
<keyword evidence="5" id="KW-1185">Reference proteome</keyword>
<dbReference type="InterPro" id="IPR036414">
    <property type="entry name" value="YaeB_N_sf"/>
</dbReference>
<comment type="similarity">
    <text evidence="2">Belongs to the tRNA methyltransferase O family.</text>
</comment>
<gene>
    <name evidence="4" type="ORF">CE91St30_06460</name>
</gene>
<dbReference type="PANTHER" id="PTHR12818">
    <property type="entry name" value="TRNA (ADENINE(37)-N6)-METHYLTRANSFERASE"/>
    <property type="match status" value="1"/>
</dbReference>
<proteinExistence type="inferred from homology"/>
<dbReference type="Gene3D" id="2.40.30.70">
    <property type="entry name" value="YaeB-like"/>
    <property type="match status" value="1"/>
</dbReference>
<name>A0ABN6MBB6_9ACTN</name>
<evidence type="ECO:0000259" key="3">
    <source>
        <dbReference type="PROSITE" id="PS51668"/>
    </source>
</evidence>
<dbReference type="EMBL" id="AP025564">
    <property type="protein sequence ID" value="BDE95313.1"/>
    <property type="molecule type" value="Genomic_DNA"/>
</dbReference>
<reference evidence="4 5" key="1">
    <citation type="submission" date="2022-01" db="EMBL/GenBank/DDBJ databases">
        <title>Novel bile acid biosynthetic pathways are enriched in the microbiome of centenarians.</title>
        <authorList>
            <person name="Sato Y."/>
            <person name="Atarashi K."/>
            <person name="Plichta R.D."/>
            <person name="Arai Y."/>
            <person name="Sasajima S."/>
            <person name="Kearney M.S."/>
            <person name="Suda W."/>
            <person name="Takeshita K."/>
            <person name="Sasaki T."/>
            <person name="Okamoto S."/>
            <person name="Skelly N.A."/>
            <person name="Okamura Y."/>
            <person name="Vlamakis H."/>
            <person name="Li Y."/>
            <person name="Tanoue T."/>
            <person name="Takei H."/>
            <person name="Nittono H."/>
            <person name="Narushima S."/>
            <person name="Irie J."/>
            <person name="Itoh H."/>
            <person name="Moriya K."/>
            <person name="Sugiura Y."/>
            <person name="Suematsu M."/>
            <person name="Moritoki N."/>
            <person name="Shibata S."/>
            <person name="Littman R.D."/>
            <person name="Fischbach A.M."/>
            <person name="Uwamino Y."/>
            <person name="Inoue T."/>
            <person name="Honda A."/>
            <person name="Hattori M."/>
            <person name="Murai T."/>
            <person name="Xavier J.R."/>
            <person name="Hirose N."/>
            <person name="Honda K."/>
        </authorList>
    </citation>
    <scope>NUCLEOTIDE SEQUENCE [LARGE SCALE GENOMIC DNA]</scope>
    <source>
        <strain evidence="4 5">CE91-St30</strain>
    </source>
</reference>
<dbReference type="PROSITE" id="PS51668">
    <property type="entry name" value="TSAA_2"/>
    <property type="match status" value="1"/>
</dbReference>
<evidence type="ECO:0000256" key="1">
    <source>
        <dbReference type="ARBA" id="ARBA00022691"/>
    </source>
</evidence>
<feature type="domain" description="TsaA-like" evidence="3">
    <location>
        <begin position="6"/>
        <end position="130"/>
    </location>
</feature>
<evidence type="ECO:0000313" key="4">
    <source>
        <dbReference type="EMBL" id="BDE95313.1"/>
    </source>
</evidence>
<protein>
    <submittedName>
        <fullName evidence="4">tRNA (N6-threonylcarbamoyladenosine(37)-N6)-methyltransferase TrmO</fullName>
    </submittedName>
</protein>
<evidence type="ECO:0000256" key="2">
    <source>
        <dbReference type="ARBA" id="ARBA00033753"/>
    </source>
</evidence>
<dbReference type="InterPro" id="IPR040372">
    <property type="entry name" value="YaeB-like"/>
</dbReference>
<sequence length="158" mass="17436">MSTIELNPIGTVSERDGLSAIEVAEAYRPGLRGLDGFSHLIIVWWASGADEPEYRMFLDAGMPYRRVESPLGIFATRSPVRPNPLCISVVDVAGIDTEAGIIRTPYLDAELGTPVIDIKPYTPSIDRVDAPAVPDWCAHWPRDVETSGGFDWGDEFRF</sequence>
<dbReference type="SUPFAM" id="SSF118196">
    <property type="entry name" value="YaeB-like"/>
    <property type="match status" value="1"/>
</dbReference>
<keyword evidence="1" id="KW-0949">S-adenosyl-L-methionine</keyword>
<dbReference type="Pfam" id="PF01980">
    <property type="entry name" value="TrmO_N"/>
    <property type="match status" value="1"/>
</dbReference>
<dbReference type="RefSeq" id="WP_244411724.1">
    <property type="nucleotide sequence ID" value="NZ_AP025564.1"/>
</dbReference>
<organism evidence="4 5">
    <name type="scientific">Raoultibacter timonensis</name>
    <dbReference type="NCBI Taxonomy" id="1907662"/>
    <lineage>
        <taxon>Bacteria</taxon>
        <taxon>Bacillati</taxon>
        <taxon>Actinomycetota</taxon>
        <taxon>Coriobacteriia</taxon>
        <taxon>Eggerthellales</taxon>
        <taxon>Eggerthellaceae</taxon>
        <taxon>Raoultibacter</taxon>
    </lineage>
</organism>
<dbReference type="Proteomes" id="UP001320544">
    <property type="component" value="Chromosome"/>
</dbReference>
<dbReference type="PANTHER" id="PTHR12818:SF0">
    <property type="entry name" value="TRNA (ADENINE(37)-N6)-METHYLTRANSFERASE"/>
    <property type="match status" value="1"/>
</dbReference>
<dbReference type="InterPro" id="IPR036413">
    <property type="entry name" value="YaeB-like_sf"/>
</dbReference>
<accession>A0ABN6MBB6</accession>